<proteinExistence type="predicted"/>
<dbReference type="EMBL" id="CAJFCJ010000039">
    <property type="protein sequence ID" value="CAD5126287.1"/>
    <property type="molecule type" value="Genomic_DNA"/>
</dbReference>
<evidence type="ECO:0000256" key="1">
    <source>
        <dbReference type="SAM" id="MobiDB-lite"/>
    </source>
</evidence>
<gene>
    <name evidence="2" type="ORF">DGYR_LOCUS13539</name>
</gene>
<sequence>MTTVSTSSPTLKRKKKVTFQPDDVLVNILEIPRDQSSPIHIHSQQTLNFSLQRLSLNWNNPLQRVYGPRPGAAVPKSPQFESRRSLRANSMQSQFSSQKISKPVISPSNFNRIISRRTQESAERRRLHNAWQKEDEVEENITELQKSPLLFRPRTAITPGSRSNLPRLHSSPYKHSSSSGHHSNWMESLPSKSYRIDSANSIRSVRSDSVLVKRPQNYFTVNWKL</sequence>
<feature type="region of interest" description="Disordered" evidence="1">
    <location>
        <begin position="154"/>
        <end position="185"/>
    </location>
</feature>
<protein>
    <submittedName>
        <fullName evidence="2">Uncharacterized protein</fullName>
    </submittedName>
</protein>
<reference evidence="2 3" key="1">
    <citation type="submission" date="2020-08" db="EMBL/GenBank/DDBJ databases">
        <authorList>
            <person name="Hejnol A."/>
        </authorList>
    </citation>
    <scope>NUCLEOTIDE SEQUENCE [LARGE SCALE GENOMIC DNA]</scope>
</reference>
<dbReference type="AlphaFoldDB" id="A0A7I8WDL2"/>
<dbReference type="Proteomes" id="UP000549394">
    <property type="component" value="Unassembled WGS sequence"/>
</dbReference>
<keyword evidence="3" id="KW-1185">Reference proteome</keyword>
<evidence type="ECO:0000313" key="3">
    <source>
        <dbReference type="Proteomes" id="UP000549394"/>
    </source>
</evidence>
<evidence type="ECO:0000313" key="2">
    <source>
        <dbReference type="EMBL" id="CAD5126287.1"/>
    </source>
</evidence>
<comment type="caution">
    <text evidence="2">The sequence shown here is derived from an EMBL/GenBank/DDBJ whole genome shotgun (WGS) entry which is preliminary data.</text>
</comment>
<feature type="compositionally biased region" description="Low complexity" evidence="1">
    <location>
        <begin position="169"/>
        <end position="183"/>
    </location>
</feature>
<name>A0A7I8WDL2_9ANNE</name>
<organism evidence="2 3">
    <name type="scientific">Dimorphilus gyrociliatus</name>
    <dbReference type="NCBI Taxonomy" id="2664684"/>
    <lineage>
        <taxon>Eukaryota</taxon>
        <taxon>Metazoa</taxon>
        <taxon>Spiralia</taxon>
        <taxon>Lophotrochozoa</taxon>
        <taxon>Annelida</taxon>
        <taxon>Polychaeta</taxon>
        <taxon>Polychaeta incertae sedis</taxon>
        <taxon>Dinophilidae</taxon>
        <taxon>Dimorphilus</taxon>
    </lineage>
</organism>
<accession>A0A7I8WDL2</accession>